<comment type="similarity">
    <text evidence="2">Belongs to the SusD family.</text>
</comment>
<comment type="subcellular location">
    <subcellularLocation>
        <location evidence="1">Cell outer membrane</location>
    </subcellularLocation>
</comment>
<dbReference type="EMBL" id="JAUEIE010000001">
    <property type="protein sequence ID" value="MDN0021603.1"/>
    <property type="molecule type" value="Genomic_DNA"/>
</dbReference>
<dbReference type="InterPro" id="IPR012944">
    <property type="entry name" value="SusD_RagB_dom"/>
</dbReference>
<keyword evidence="3" id="KW-0732">Signal</keyword>
<evidence type="ECO:0000313" key="8">
    <source>
        <dbReference type="EMBL" id="MDN0021603.1"/>
    </source>
</evidence>
<dbReference type="EMBL" id="JAUEIF010000001">
    <property type="protein sequence ID" value="MDN0024099.1"/>
    <property type="molecule type" value="Genomic_DNA"/>
</dbReference>
<gene>
    <name evidence="8" type="ORF">QVN81_00985</name>
    <name evidence="9" type="ORF">QVN84_00975</name>
</gene>
<reference evidence="9" key="1">
    <citation type="submission" date="2023-06" db="EMBL/GenBank/DDBJ databases">
        <authorList>
            <person name="Zeman M."/>
            <person name="Kubasova T."/>
            <person name="Jahodarova E."/>
            <person name="Nykrynova M."/>
            <person name="Rychlik I."/>
        </authorList>
    </citation>
    <scope>NUCLEOTIDE SEQUENCE</scope>
    <source>
        <strain evidence="9">ET15</strain>
        <strain evidence="8">ET37</strain>
    </source>
</reference>
<evidence type="ECO:0000256" key="4">
    <source>
        <dbReference type="ARBA" id="ARBA00023136"/>
    </source>
</evidence>
<reference evidence="9" key="2">
    <citation type="submission" date="2023-08" db="EMBL/GenBank/DDBJ databases">
        <title>Identification and characterization of horizontal gene transfer across gut microbiota members of farm animals based on homology search.</title>
        <authorList>
            <person name="Schwarzerova J."/>
            <person name="Nykrynova M."/>
            <person name="Jureckova K."/>
            <person name="Cejkova D."/>
            <person name="Rychlik I."/>
        </authorList>
    </citation>
    <scope>NUCLEOTIDE SEQUENCE</scope>
    <source>
        <strain evidence="9">ET15</strain>
        <strain evidence="8">ET37</strain>
    </source>
</reference>
<evidence type="ECO:0000313" key="9">
    <source>
        <dbReference type="EMBL" id="MDN0024099.1"/>
    </source>
</evidence>
<dbReference type="RefSeq" id="WP_289824418.1">
    <property type="nucleotide sequence ID" value="NZ_JAUEIE010000001.1"/>
</dbReference>
<dbReference type="CDD" id="cd08977">
    <property type="entry name" value="SusD"/>
    <property type="match status" value="1"/>
</dbReference>
<evidence type="ECO:0000256" key="5">
    <source>
        <dbReference type="ARBA" id="ARBA00023237"/>
    </source>
</evidence>
<dbReference type="AlphaFoldDB" id="A0AAW7JE22"/>
<keyword evidence="4" id="KW-0472">Membrane</keyword>
<evidence type="ECO:0000259" key="6">
    <source>
        <dbReference type="Pfam" id="PF07980"/>
    </source>
</evidence>
<evidence type="ECO:0000259" key="7">
    <source>
        <dbReference type="Pfam" id="PF14322"/>
    </source>
</evidence>
<name>A0AAW7JE22_9BACT</name>
<sequence length="591" mass="67658">MKNNKYIFLVLTCCTLVVTSCMDHYESLPADEFTEDYLFSRTDSNGTQARQFLNSIYGILENGHNRVGGDYLDASTDDAISVNVNNEPDVYRIYKGLYTASNMVSGDMMWSQYYDGVRKVNRFIRGIDRVPFRTTYVNALGEKRPLGVSMKAEARFLRAWFYFQLVRRYGGVPLMGDKVYGLNDNIELPRNSFADCVDYIVGELDSIRDSLRTLPISNAAEFGHVPTKEACMAFKSRVLLYAASPLFNGNTMDKGNALVGYTDYDINRWKLAADAAREFIDTFGDNGSGSVILDDDPRDAFLDFYNYAKNPELIFFRAGGSNYSIESTNGPLGFTGTNLGNGQTCPSQNLVDAFPMIDGRSISDPTDAEYKYDEQHPYDNRDPRLKYTILYNGSDWLGTKLQTWQGGANNPSGGSRYSRTGYYMRKFMGKFENSDSYSNQTHLWVIFRYAEILLNFAEAENELLDAPSKEVYNAIIKLRKRAGIKKGNVKGYTYGLKENMTKEEMRTVIRNERRIEMAFEEQRFYDIRRWRIAEDVFSKPIQGMHITVGNGQTVYSRENLMTTDFDSKYYLYPIPYSEVTKNVNMKQNPKW</sequence>
<keyword evidence="5" id="KW-0998">Cell outer membrane</keyword>
<evidence type="ECO:0000256" key="2">
    <source>
        <dbReference type="ARBA" id="ARBA00006275"/>
    </source>
</evidence>
<feature type="domain" description="SusD-like N-terminal" evidence="7">
    <location>
        <begin position="52"/>
        <end position="240"/>
    </location>
</feature>
<evidence type="ECO:0000256" key="1">
    <source>
        <dbReference type="ARBA" id="ARBA00004442"/>
    </source>
</evidence>
<keyword evidence="10" id="KW-1185">Reference proteome</keyword>
<accession>A0AAW7JE22</accession>
<dbReference type="SUPFAM" id="SSF48452">
    <property type="entry name" value="TPR-like"/>
    <property type="match status" value="1"/>
</dbReference>
<protein>
    <submittedName>
        <fullName evidence="9">RagB/SusD family nutrient uptake outer membrane protein</fullName>
    </submittedName>
</protein>
<feature type="domain" description="RagB/SusD" evidence="6">
    <location>
        <begin position="311"/>
        <end position="591"/>
    </location>
</feature>
<organism evidence="9 11">
    <name type="scientific">Leyella lascolaii</name>
    <dbReference type="NCBI Taxonomy" id="1776379"/>
    <lineage>
        <taxon>Bacteria</taxon>
        <taxon>Pseudomonadati</taxon>
        <taxon>Bacteroidota</taxon>
        <taxon>Bacteroidia</taxon>
        <taxon>Bacteroidales</taxon>
        <taxon>Prevotellaceae</taxon>
        <taxon>Leyella</taxon>
    </lineage>
</organism>
<dbReference type="Proteomes" id="UP001167831">
    <property type="component" value="Unassembled WGS sequence"/>
</dbReference>
<dbReference type="GO" id="GO:0009279">
    <property type="term" value="C:cell outer membrane"/>
    <property type="evidence" value="ECO:0007669"/>
    <property type="project" value="UniProtKB-SubCell"/>
</dbReference>
<dbReference type="InterPro" id="IPR033985">
    <property type="entry name" value="SusD-like_N"/>
</dbReference>
<dbReference type="Gene3D" id="1.25.40.390">
    <property type="match status" value="1"/>
</dbReference>
<evidence type="ECO:0000313" key="10">
    <source>
        <dbReference type="Proteomes" id="UP001167831"/>
    </source>
</evidence>
<proteinExistence type="inferred from homology"/>
<dbReference type="Pfam" id="PF14322">
    <property type="entry name" value="SusD-like_3"/>
    <property type="match status" value="1"/>
</dbReference>
<dbReference type="Proteomes" id="UP001168478">
    <property type="component" value="Unassembled WGS sequence"/>
</dbReference>
<dbReference type="Pfam" id="PF07980">
    <property type="entry name" value="SusD_RagB"/>
    <property type="match status" value="1"/>
</dbReference>
<dbReference type="PROSITE" id="PS51257">
    <property type="entry name" value="PROKAR_LIPOPROTEIN"/>
    <property type="match status" value="1"/>
</dbReference>
<evidence type="ECO:0000313" key="11">
    <source>
        <dbReference type="Proteomes" id="UP001168478"/>
    </source>
</evidence>
<comment type="caution">
    <text evidence="9">The sequence shown here is derived from an EMBL/GenBank/DDBJ whole genome shotgun (WGS) entry which is preliminary data.</text>
</comment>
<dbReference type="InterPro" id="IPR011990">
    <property type="entry name" value="TPR-like_helical_dom_sf"/>
</dbReference>
<evidence type="ECO:0000256" key="3">
    <source>
        <dbReference type="ARBA" id="ARBA00022729"/>
    </source>
</evidence>